<evidence type="ECO:0000313" key="1">
    <source>
        <dbReference type="EMBL" id="AVI05054.1"/>
    </source>
</evidence>
<dbReference type="Proteomes" id="UP000241381">
    <property type="component" value="Segment"/>
</dbReference>
<sequence>MTIKTTLTTFKTVEALDKAITSVINKSKSLQTDIQKVAVGIVAHAYKHGDYTRANTLVDGLGEGVRRKALVEWFFQCGLEVSEEDQCFTGFNKKVCEKKFETMKSTNWWTLKAEKPFEGFDLQAELARLLKRAERVQKDADKRTKEENELVNIPVDMLTKLRTISSVAVH</sequence>
<dbReference type="KEGG" id="vg:54989815"/>
<proteinExistence type="predicted"/>
<accession>A0A2P9JZT8</accession>
<organism evidence="1 2">
    <name type="scientific">Salmonella phage vB_SpuP_Spp16</name>
    <dbReference type="NCBI Taxonomy" id="2081603"/>
    <lineage>
        <taxon>Viruses</taxon>
        <taxon>Duplodnaviria</taxon>
        <taxon>Heunggongvirae</taxon>
        <taxon>Uroviricota</taxon>
        <taxon>Caudoviricetes</taxon>
        <taxon>Autographivirales</taxon>
        <taxon>Autonotataviridae</taxon>
        <taxon>Melnykvirinae</taxon>
        <taxon>Panjvirus</taxon>
        <taxon>Panjvirus Spp16</taxon>
    </lineage>
</organism>
<dbReference type="RefSeq" id="YP_009799330.1">
    <property type="nucleotide sequence ID" value="NC_047941.1"/>
</dbReference>
<protein>
    <submittedName>
        <fullName evidence="1">Uncharacterized protein</fullName>
    </submittedName>
</protein>
<reference evidence="1" key="1">
    <citation type="submission" date="2018-01" db="EMBL/GenBank/DDBJ databases">
        <title>Complete genome sequence analysis of a novel Salmonella phage Spp16.</title>
        <authorList>
            <person name="Zhao F."/>
            <person name="Sun H."/>
            <person name="Ren H."/>
            <person name="Tong Y."/>
        </authorList>
    </citation>
    <scope>NUCLEOTIDE SEQUENCE [LARGE SCALE GENOMIC DNA]</scope>
</reference>
<keyword evidence="2" id="KW-1185">Reference proteome</keyword>
<dbReference type="EMBL" id="MG878892">
    <property type="protein sequence ID" value="AVI05054.1"/>
    <property type="molecule type" value="Genomic_DNA"/>
</dbReference>
<name>A0A2P9JZT8_9CAUD</name>
<evidence type="ECO:0000313" key="2">
    <source>
        <dbReference type="Proteomes" id="UP000241381"/>
    </source>
</evidence>
<dbReference type="GeneID" id="54989815"/>